<dbReference type="SMART" id="SM00028">
    <property type="entry name" value="TPR"/>
    <property type="match status" value="5"/>
</dbReference>
<dbReference type="Gene3D" id="1.25.40.10">
    <property type="entry name" value="Tetratricopeptide repeat domain"/>
    <property type="match status" value="2"/>
</dbReference>
<dbReference type="PANTHER" id="PTHR35807:SF1">
    <property type="entry name" value="TRANSCRIPTIONAL REGULATOR REDD"/>
    <property type="match status" value="1"/>
</dbReference>
<evidence type="ECO:0000313" key="8">
    <source>
        <dbReference type="Proteomes" id="UP001501578"/>
    </source>
</evidence>
<evidence type="ECO:0000256" key="2">
    <source>
        <dbReference type="ARBA" id="ARBA00023015"/>
    </source>
</evidence>
<dbReference type="SUPFAM" id="SSF48452">
    <property type="entry name" value="TPR-like"/>
    <property type="match status" value="2"/>
</dbReference>
<dbReference type="RefSeq" id="WP_343949000.1">
    <property type="nucleotide sequence ID" value="NZ_BAAAHQ010000006.1"/>
</dbReference>
<dbReference type="SUPFAM" id="SSF46894">
    <property type="entry name" value="C-terminal effector domain of the bipartite response regulators"/>
    <property type="match status" value="1"/>
</dbReference>
<protein>
    <submittedName>
        <fullName evidence="7">Transcriptional regulator AfsR</fullName>
    </submittedName>
</protein>
<dbReference type="SMART" id="SM00862">
    <property type="entry name" value="Trans_reg_C"/>
    <property type="match status" value="1"/>
</dbReference>
<dbReference type="InterPro" id="IPR051677">
    <property type="entry name" value="AfsR-DnrI-RedD_regulator"/>
</dbReference>
<dbReference type="InterPro" id="IPR016032">
    <property type="entry name" value="Sig_transdc_resp-reg_C-effctor"/>
</dbReference>
<dbReference type="InterPro" id="IPR036388">
    <property type="entry name" value="WH-like_DNA-bd_sf"/>
</dbReference>
<accession>A0ABP3ZDM3</accession>
<dbReference type="SMART" id="SM01043">
    <property type="entry name" value="BTAD"/>
    <property type="match status" value="1"/>
</dbReference>
<dbReference type="CDD" id="cd15831">
    <property type="entry name" value="BTAD"/>
    <property type="match status" value="1"/>
</dbReference>
<evidence type="ECO:0000256" key="5">
    <source>
        <dbReference type="PROSITE-ProRule" id="PRU01091"/>
    </source>
</evidence>
<dbReference type="Gene3D" id="1.10.10.10">
    <property type="entry name" value="Winged helix-like DNA-binding domain superfamily/Winged helix DNA-binding domain"/>
    <property type="match status" value="1"/>
</dbReference>
<comment type="similarity">
    <text evidence="1">Belongs to the AfsR/DnrI/RedD regulatory family.</text>
</comment>
<dbReference type="PROSITE" id="PS51755">
    <property type="entry name" value="OMPR_PHOB"/>
    <property type="match status" value="1"/>
</dbReference>
<keyword evidence="3 5" id="KW-0238">DNA-binding</keyword>
<evidence type="ECO:0000256" key="1">
    <source>
        <dbReference type="ARBA" id="ARBA00005820"/>
    </source>
</evidence>
<evidence type="ECO:0000259" key="6">
    <source>
        <dbReference type="PROSITE" id="PS51755"/>
    </source>
</evidence>
<dbReference type="Proteomes" id="UP001501578">
    <property type="component" value="Unassembled WGS sequence"/>
</dbReference>
<evidence type="ECO:0000256" key="4">
    <source>
        <dbReference type="ARBA" id="ARBA00023163"/>
    </source>
</evidence>
<gene>
    <name evidence="7" type="primary">afsR_2</name>
    <name evidence="7" type="ORF">GCM10009560_15230</name>
</gene>
<dbReference type="Pfam" id="PF03704">
    <property type="entry name" value="BTAD"/>
    <property type="match status" value="1"/>
</dbReference>
<sequence>MRFRLLGPLRVWDEDAEIDLRAPKQRTLLATLLVRAGHVVPVRSLVAEVWPEQPPRSAVANLRTYLMQLRRRLRPVRGLERLVTADAGYLLRVEQGELDLHRFETLTAAGRRALAARDLGAAQDAYTRALELWDGTAAEDVPAGPMLREVVARLTDRYLYAVEEHAEIQLALGAHPAAARRLRQVIAQYPLRERLHAQLMLALYRHGDVIGALDAFAAARRLLADELGIDPGPELRRLHQAMLSRDTAVLEAVAPAGEGWRPRPRQLPRAPSPFVGRDAELAALRASLEEAASEDPARERLGPPVTALHGPGGVGKSALALTAAGGAAEHYPDGQLYVDLQGAAPGLAPLNAAEVLGRFLRALGVPPAAIPASAAEAATLYQSVLAGRRVLVVLDNAVGAAQVGALLPAHAGCAAIVTSRSALTTLDAVSIGVGTLREPESVRMLALLAGQARVAAEPRAAAEIARWCGHFPLALRVAGARLAGRPDWTLAGFGERLRDAHRRLDELETAELRVRSCFDVGYGTLSARAKAAFRVFGVLAVPAMSVALVAVALDVQEEAATAALDELAEARLVEPAPCGRFGVHDLARLYAAEQAAAGESVLRREEMLRRVMEHYAAAGRRLRAALQPHLRGGDAPEQAGDPAEAVGWLEDELPNLVAVAAQAAQAGPEPERLVPELMNLVRSVGMKGGHWREMGTLAELSVEVARRRGDLDATASALVMLGLMRWRHGDQEGAHDRLWQALELWRTAGDREAEGLALHNLGWLAMQYGDARTAHRRIVESLTLLESAGGSPRLGMVGHNLGEALAHLGRHREAADRLERCLAVRRADGDLYGESITLAALGRVYGLLGEHDKALATLDAALELCGRTGNREDEWQALLSRSEVLLRQGRAAFALADVRRALEVAGAAGDAYGRAAGMRQRARARTLLGETGAEADARLAEELFADPAVRRDPVMEQLLSPAG</sequence>
<proteinExistence type="inferred from homology"/>
<dbReference type="InterPro" id="IPR001867">
    <property type="entry name" value="OmpR/PhoB-type_DNA-bd"/>
</dbReference>
<dbReference type="PANTHER" id="PTHR35807">
    <property type="entry name" value="TRANSCRIPTIONAL REGULATOR REDD-RELATED"/>
    <property type="match status" value="1"/>
</dbReference>
<dbReference type="SUPFAM" id="SSF52540">
    <property type="entry name" value="P-loop containing nucleoside triphosphate hydrolases"/>
    <property type="match status" value="1"/>
</dbReference>
<dbReference type="InterPro" id="IPR027417">
    <property type="entry name" value="P-loop_NTPase"/>
</dbReference>
<name>A0ABP3ZDM3_9ACTN</name>
<keyword evidence="4" id="KW-0804">Transcription</keyword>
<dbReference type="Pfam" id="PF00486">
    <property type="entry name" value="Trans_reg_C"/>
    <property type="match status" value="1"/>
</dbReference>
<evidence type="ECO:0000313" key="7">
    <source>
        <dbReference type="EMBL" id="GAA0918351.1"/>
    </source>
</evidence>
<keyword evidence="2" id="KW-0805">Transcription regulation</keyword>
<evidence type="ECO:0000256" key="3">
    <source>
        <dbReference type="ARBA" id="ARBA00023125"/>
    </source>
</evidence>
<comment type="caution">
    <text evidence="7">The sequence shown here is derived from an EMBL/GenBank/DDBJ whole genome shotgun (WGS) entry which is preliminary data.</text>
</comment>
<dbReference type="EMBL" id="BAAAHQ010000006">
    <property type="protein sequence ID" value="GAA0918351.1"/>
    <property type="molecule type" value="Genomic_DNA"/>
</dbReference>
<organism evidence="7 8">
    <name type="scientific">Nonomuraea longicatena</name>
    <dbReference type="NCBI Taxonomy" id="83682"/>
    <lineage>
        <taxon>Bacteria</taxon>
        <taxon>Bacillati</taxon>
        <taxon>Actinomycetota</taxon>
        <taxon>Actinomycetes</taxon>
        <taxon>Streptosporangiales</taxon>
        <taxon>Streptosporangiaceae</taxon>
        <taxon>Nonomuraea</taxon>
    </lineage>
</organism>
<feature type="DNA-binding region" description="OmpR/PhoB-type" evidence="5">
    <location>
        <begin position="1"/>
        <end position="93"/>
    </location>
</feature>
<dbReference type="InterPro" id="IPR019734">
    <property type="entry name" value="TPR_rpt"/>
</dbReference>
<dbReference type="Pfam" id="PF13424">
    <property type="entry name" value="TPR_12"/>
    <property type="match status" value="1"/>
</dbReference>
<dbReference type="Gene3D" id="3.40.50.300">
    <property type="entry name" value="P-loop containing nucleotide triphosphate hydrolases"/>
    <property type="match status" value="1"/>
</dbReference>
<reference evidence="8" key="1">
    <citation type="journal article" date="2019" name="Int. J. Syst. Evol. Microbiol.">
        <title>The Global Catalogue of Microorganisms (GCM) 10K type strain sequencing project: providing services to taxonomists for standard genome sequencing and annotation.</title>
        <authorList>
            <consortium name="The Broad Institute Genomics Platform"/>
            <consortium name="The Broad Institute Genome Sequencing Center for Infectious Disease"/>
            <person name="Wu L."/>
            <person name="Ma J."/>
        </authorList>
    </citation>
    <scope>NUCLEOTIDE SEQUENCE [LARGE SCALE GENOMIC DNA]</scope>
    <source>
        <strain evidence="8">JCM 11136</strain>
    </source>
</reference>
<feature type="domain" description="OmpR/PhoB-type" evidence="6">
    <location>
        <begin position="1"/>
        <end position="93"/>
    </location>
</feature>
<dbReference type="PRINTS" id="PR00364">
    <property type="entry name" value="DISEASERSIST"/>
</dbReference>
<dbReference type="InterPro" id="IPR011990">
    <property type="entry name" value="TPR-like_helical_dom_sf"/>
</dbReference>
<dbReference type="InterPro" id="IPR005158">
    <property type="entry name" value="BTAD"/>
</dbReference>
<keyword evidence="8" id="KW-1185">Reference proteome</keyword>